<feature type="region of interest" description="Disordered" evidence="1">
    <location>
        <begin position="63"/>
        <end position="127"/>
    </location>
</feature>
<protein>
    <submittedName>
        <fullName evidence="2">Uncharacterized protein</fullName>
    </submittedName>
</protein>
<organism evidence="2 3">
    <name type="scientific">Araneus ventricosus</name>
    <name type="common">Orbweaver spider</name>
    <name type="synonym">Epeira ventricosa</name>
    <dbReference type="NCBI Taxonomy" id="182803"/>
    <lineage>
        <taxon>Eukaryota</taxon>
        <taxon>Metazoa</taxon>
        <taxon>Ecdysozoa</taxon>
        <taxon>Arthropoda</taxon>
        <taxon>Chelicerata</taxon>
        <taxon>Arachnida</taxon>
        <taxon>Araneae</taxon>
        <taxon>Araneomorphae</taxon>
        <taxon>Entelegynae</taxon>
        <taxon>Araneoidea</taxon>
        <taxon>Araneidae</taxon>
        <taxon>Araneus</taxon>
    </lineage>
</organism>
<sequence length="172" mass="19108">MQHENRSRPSFGSRPSPKFQSRPTYSHSEELHKYNPATDDIRDITCWRCGDKNHASFMYNLLPSQPESPIAPPRNIPQSSQDSNNQSNNPFSNSGNIISSSNFPTRDATSPNFTESRGSSNCTSTTRPVVTRANESYTINCIKTNSNKPAIINKNAAIQAVCDPCAKIIFIQ</sequence>
<gene>
    <name evidence="2" type="ORF">AVEN_126399_1</name>
</gene>
<name>A0A4Y2GG09_ARAVE</name>
<dbReference type="Proteomes" id="UP000499080">
    <property type="component" value="Unassembled WGS sequence"/>
</dbReference>
<proteinExistence type="predicted"/>
<feature type="compositionally biased region" description="Low complexity" evidence="1">
    <location>
        <begin position="8"/>
        <end position="17"/>
    </location>
</feature>
<dbReference type="EMBL" id="BGPR01001373">
    <property type="protein sequence ID" value="GBM52321.1"/>
    <property type="molecule type" value="Genomic_DNA"/>
</dbReference>
<comment type="caution">
    <text evidence="2">The sequence shown here is derived from an EMBL/GenBank/DDBJ whole genome shotgun (WGS) entry which is preliminary data.</text>
</comment>
<feature type="region of interest" description="Disordered" evidence="1">
    <location>
        <begin position="1"/>
        <end position="31"/>
    </location>
</feature>
<evidence type="ECO:0000313" key="2">
    <source>
        <dbReference type="EMBL" id="GBM52321.1"/>
    </source>
</evidence>
<evidence type="ECO:0000313" key="3">
    <source>
        <dbReference type="Proteomes" id="UP000499080"/>
    </source>
</evidence>
<feature type="compositionally biased region" description="Low complexity" evidence="1">
    <location>
        <begin position="78"/>
        <end position="104"/>
    </location>
</feature>
<keyword evidence="3" id="KW-1185">Reference proteome</keyword>
<feature type="compositionally biased region" description="Polar residues" evidence="1">
    <location>
        <begin position="107"/>
        <end position="127"/>
    </location>
</feature>
<dbReference type="AlphaFoldDB" id="A0A4Y2GG09"/>
<accession>A0A4Y2GG09</accession>
<evidence type="ECO:0000256" key="1">
    <source>
        <dbReference type="SAM" id="MobiDB-lite"/>
    </source>
</evidence>
<reference evidence="2 3" key="1">
    <citation type="journal article" date="2019" name="Sci. Rep.">
        <title>Orb-weaving spider Araneus ventricosus genome elucidates the spidroin gene catalogue.</title>
        <authorList>
            <person name="Kono N."/>
            <person name="Nakamura H."/>
            <person name="Ohtoshi R."/>
            <person name="Moran D.A.P."/>
            <person name="Shinohara A."/>
            <person name="Yoshida Y."/>
            <person name="Fujiwara M."/>
            <person name="Mori M."/>
            <person name="Tomita M."/>
            <person name="Arakawa K."/>
        </authorList>
    </citation>
    <scope>NUCLEOTIDE SEQUENCE [LARGE SCALE GENOMIC DNA]</scope>
</reference>